<dbReference type="InterPro" id="IPR051532">
    <property type="entry name" value="Ester_Hydrolysis_Enzymes"/>
</dbReference>
<evidence type="ECO:0000313" key="3">
    <source>
        <dbReference type="EMBL" id="SIO50741.1"/>
    </source>
</evidence>
<dbReference type="EMBL" id="FSRA01000002">
    <property type="protein sequence ID" value="SIO50741.1"/>
    <property type="molecule type" value="Genomic_DNA"/>
</dbReference>
<feature type="chain" id="PRO_5012432901" evidence="1">
    <location>
        <begin position="23"/>
        <end position="377"/>
    </location>
</feature>
<dbReference type="Gene3D" id="3.40.50.1110">
    <property type="entry name" value="SGNH hydrolase"/>
    <property type="match status" value="1"/>
</dbReference>
<dbReference type="OrthoDB" id="9764375at2"/>
<dbReference type="InterPro" id="IPR036514">
    <property type="entry name" value="SGNH_hydro_sf"/>
</dbReference>
<keyword evidence="1" id="KW-0732">Signal</keyword>
<sequence length="377" mass="42050">MNISRSSCRILVCILITCSASAQQKFLYNDTCLYPFFAYLQDKGTAKVFHLGDSHVQAGFLPNAVAAGLKKKFGDAGTGWVFPYNLAGTNGPDNYRWSSNIRWSADRIVDRNISAWPGPGGIAIAGNNPVLTYTGQNITEVKAFFKEGTAEINDGELTQEDAGFGKAALIRFHGPQTTFSLRWPSQTVRFYGAIVYSGDPGILYNSIGINGAQFMHYNQDAATIPTQMAILEPQLVIISLGTNEAFGGVSATQLRQEMDKTVTAIRENAPEATILFTTPPSGMMKKRQVPYKKKGKTRYRISYVSNSQVAVIRAEMIRFCKDNDIAWWDFHEVMKADKNFARGWSQDHVHFNAFGYTRQGNLLYDAIIASWEKWQQK</sequence>
<organism evidence="3 4">
    <name type="scientific">Chitinophaga niabensis</name>
    <dbReference type="NCBI Taxonomy" id="536979"/>
    <lineage>
        <taxon>Bacteria</taxon>
        <taxon>Pseudomonadati</taxon>
        <taxon>Bacteroidota</taxon>
        <taxon>Chitinophagia</taxon>
        <taxon>Chitinophagales</taxon>
        <taxon>Chitinophagaceae</taxon>
        <taxon>Chitinophaga</taxon>
    </lineage>
</organism>
<feature type="signal peptide" evidence="1">
    <location>
        <begin position="1"/>
        <end position="22"/>
    </location>
</feature>
<dbReference type="Pfam" id="PF13472">
    <property type="entry name" value="Lipase_GDSL_2"/>
    <property type="match status" value="1"/>
</dbReference>
<evidence type="ECO:0000256" key="1">
    <source>
        <dbReference type="SAM" id="SignalP"/>
    </source>
</evidence>
<proteinExistence type="predicted"/>
<evidence type="ECO:0000313" key="4">
    <source>
        <dbReference type="Proteomes" id="UP000185003"/>
    </source>
</evidence>
<accession>A0A1N6K2K3</accession>
<evidence type="ECO:0000259" key="2">
    <source>
        <dbReference type="Pfam" id="PF13472"/>
    </source>
</evidence>
<feature type="domain" description="SGNH hydrolase-type esterase" evidence="2">
    <location>
        <begin position="202"/>
        <end position="357"/>
    </location>
</feature>
<gene>
    <name evidence="3" type="ORF">SAMN04488055_4946</name>
</gene>
<dbReference type="STRING" id="536979.SAMN04488055_4946"/>
<dbReference type="Gene3D" id="2.60.120.1360">
    <property type="match status" value="1"/>
</dbReference>
<dbReference type="PANTHER" id="PTHR30383">
    <property type="entry name" value="THIOESTERASE 1/PROTEASE 1/LYSOPHOSPHOLIPASE L1"/>
    <property type="match status" value="1"/>
</dbReference>
<dbReference type="RefSeq" id="WP_074242223.1">
    <property type="nucleotide sequence ID" value="NZ_FSRA01000002.1"/>
</dbReference>
<dbReference type="AlphaFoldDB" id="A0A1N6K2K3"/>
<dbReference type="PANTHER" id="PTHR30383:SF29">
    <property type="entry name" value="SGNH HYDROLASE-TYPE ESTERASE DOMAIN-CONTAINING PROTEIN"/>
    <property type="match status" value="1"/>
</dbReference>
<dbReference type="SUPFAM" id="SSF52266">
    <property type="entry name" value="SGNH hydrolase"/>
    <property type="match status" value="1"/>
</dbReference>
<keyword evidence="4" id="KW-1185">Reference proteome</keyword>
<reference evidence="3 4" key="1">
    <citation type="submission" date="2016-11" db="EMBL/GenBank/DDBJ databases">
        <authorList>
            <person name="Jaros S."/>
            <person name="Januszkiewicz K."/>
            <person name="Wedrychowicz H."/>
        </authorList>
    </citation>
    <scope>NUCLEOTIDE SEQUENCE [LARGE SCALE GENOMIC DNA]</scope>
    <source>
        <strain evidence="3 4">DSM 24787</strain>
    </source>
</reference>
<protein>
    <submittedName>
        <fullName evidence="3">Lysophospholipase L1</fullName>
    </submittedName>
</protein>
<name>A0A1N6K2K3_9BACT</name>
<dbReference type="InterPro" id="IPR013830">
    <property type="entry name" value="SGNH_hydro"/>
</dbReference>
<dbReference type="GO" id="GO:0016788">
    <property type="term" value="F:hydrolase activity, acting on ester bonds"/>
    <property type="evidence" value="ECO:0007669"/>
    <property type="project" value="UniProtKB-ARBA"/>
</dbReference>
<dbReference type="Proteomes" id="UP000185003">
    <property type="component" value="Unassembled WGS sequence"/>
</dbReference>